<feature type="region of interest" description="Disordered" evidence="18">
    <location>
        <begin position="1535"/>
        <end position="1575"/>
    </location>
</feature>
<dbReference type="InterPro" id="IPR004728">
    <property type="entry name" value="Sec62"/>
</dbReference>
<name>A0A2C5ZI49_9HYPO</name>
<dbReference type="GO" id="GO:0007020">
    <property type="term" value="P:microtubule nucleation"/>
    <property type="evidence" value="ECO:0007669"/>
    <property type="project" value="UniProtKB-ARBA"/>
</dbReference>
<dbReference type="OrthoDB" id="775571at2759"/>
<accession>A0A2C5ZI49</accession>
<keyword evidence="19" id="KW-0812">Transmembrane</keyword>
<dbReference type="GO" id="GO:0015031">
    <property type="term" value="P:protein transport"/>
    <property type="evidence" value="ECO:0007669"/>
    <property type="project" value="InterPro"/>
</dbReference>
<dbReference type="Pfam" id="PF17681">
    <property type="entry name" value="GCP_N_terminal"/>
    <property type="match status" value="1"/>
</dbReference>
<evidence type="ECO:0000256" key="15">
    <source>
        <dbReference type="ARBA" id="ARBA00023242"/>
    </source>
</evidence>
<feature type="compositionally biased region" description="Basic and acidic residues" evidence="18">
    <location>
        <begin position="63"/>
        <end position="80"/>
    </location>
</feature>
<evidence type="ECO:0000256" key="8">
    <source>
        <dbReference type="ARBA" id="ARBA00022490"/>
    </source>
</evidence>
<feature type="region of interest" description="Disordered" evidence="18">
    <location>
        <begin position="1383"/>
        <end position="1462"/>
    </location>
</feature>
<dbReference type="GO" id="GO:0008608">
    <property type="term" value="P:attachment of spindle microtubules to kinetochore"/>
    <property type="evidence" value="ECO:0007669"/>
    <property type="project" value="InterPro"/>
</dbReference>
<feature type="compositionally biased region" description="Basic and acidic residues" evidence="18">
    <location>
        <begin position="1383"/>
        <end position="1394"/>
    </location>
</feature>
<feature type="domain" description="Gamma tubulin complex component protein N-terminal" evidence="21">
    <location>
        <begin position="560"/>
        <end position="804"/>
    </location>
</feature>
<dbReference type="GO" id="GO:0005874">
    <property type="term" value="C:microtubule"/>
    <property type="evidence" value="ECO:0007669"/>
    <property type="project" value="UniProtKB-KW"/>
</dbReference>
<evidence type="ECO:0000256" key="4">
    <source>
        <dbReference type="ARBA" id="ARBA00010337"/>
    </source>
</evidence>
<feature type="region of interest" description="Disordered" evidence="18">
    <location>
        <begin position="1"/>
        <end position="111"/>
    </location>
</feature>
<protein>
    <recommendedName>
        <fullName evidence="6">DASH complex subunit ASK1</fullName>
    </recommendedName>
</protein>
<evidence type="ECO:0000256" key="6">
    <source>
        <dbReference type="ARBA" id="ARBA00014520"/>
    </source>
</evidence>
<comment type="similarity">
    <text evidence="4">Belongs to the TUBGCP family.</text>
</comment>
<evidence type="ECO:0000259" key="21">
    <source>
        <dbReference type="Pfam" id="PF17681"/>
    </source>
</evidence>
<dbReference type="Gene3D" id="1.20.120.1900">
    <property type="entry name" value="Gamma-tubulin complex, C-terminal domain"/>
    <property type="match status" value="1"/>
</dbReference>
<evidence type="ECO:0000256" key="9">
    <source>
        <dbReference type="ARBA" id="ARBA00022618"/>
    </source>
</evidence>
<evidence type="ECO:0000256" key="18">
    <source>
        <dbReference type="SAM" id="MobiDB-lite"/>
    </source>
</evidence>
<dbReference type="NCBIfam" id="TIGR00869">
    <property type="entry name" value="sec62"/>
    <property type="match status" value="1"/>
</dbReference>
<feature type="compositionally biased region" description="Basic and acidic residues" evidence="18">
    <location>
        <begin position="1402"/>
        <end position="1426"/>
    </location>
</feature>
<feature type="transmembrane region" description="Helical" evidence="19">
    <location>
        <begin position="223"/>
        <end position="241"/>
    </location>
</feature>
<feature type="compositionally biased region" description="Pro residues" evidence="18">
    <location>
        <begin position="1"/>
        <end position="13"/>
    </location>
</feature>
<dbReference type="InterPro" id="IPR013964">
    <property type="entry name" value="DASH_Ask1"/>
</dbReference>
<dbReference type="STRING" id="2004952.A0A2C5ZI49"/>
<evidence type="ECO:0000256" key="2">
    <source>
        <dbReference type="ARBA" id="ARBA00004186"/>
    </source>
</evidence>
<dbReference type="GO" id="GO:0072686">
    <property type="term" value="C:mitotic spindle"/>
    <property type="evidence" value="ECO:0007669"/>
    <property type="project" value="InterPro"/>
</dbReference>
<dbReference type="Proteomes" id="UP000226431">
    <property type="component" value="Unassembled WGS sequence"/>
</dbReference>
<dbReference type="InterPro" id="IPR011553">
    <property type="entry name" value="Sec62_asco"/>
</dbReference>
<sequence>MSAQGPPFPPGQGPTPEQIAEMQRRVAEDAQKAGMTVPEFIAHIKKQTLQQQRMRFHQQQQQHSHDGHHCCDHDHDHDHDHDDDDDDDHHHQHHHQGHSQPITPGPPNPKAIAVAKFLKGQELKPLKRALRALQSPAYEKARKKNPLLPEITDQASLENTFKLLPLSMLALRVSKIETELGPNGKKPKRVKGQWNVRVEQQQEAHEEMYYVWLWEGSQIKRQIYAALALVVIFIVVLYPLWPLKLRQGVYYLSWGLLGLLGLFFLMAIFRVILFCVTYFAVAPGLWLYPNLWEDVSFMDSFRPVWAWHETAEEKKLKKKSKKKARVAGSGGGTNATFAAATGQVAPTTATTTGTDTQIKTGDMHQRTYVAPKVEELADDDMHDSDEPHVFAIPNLWQKSSLVESDEGFNDESLFFTPSLGVDASRGLIALDPVSLEDHGFFRLPALGSSKRQPGDRSGQSEDSELETREDTEHEFTGLVDADSRSDDSMSQVWAETQKASRPQVGFRTWDTFQSGAFEAHRPTLVSEAGPAAYDAVLRLTTDSDVAVVQTRAYYSSLSALAVGRDSIFFIKDDKAQTFRPSLPKIRISGFSRQVLGGIQDLALRSGTCVLQLRAFVQAAYVRNSCRCEVALASSIAQVLQAVERKFTSDHMRPGSLLQLQASIREAWATLKPLEKLVSRLPRSVSDEDLVSLVFHTASAVDDGQDFTGAIMRDILQRVSAPWIEFVEQWIGTKPDKGIFATKPDKRGSEGFVKAEVDEDSDVVNFRLDRAKVPDFIPDDLMKMIFEAGRNLRFIRYFHPLHALSRQSIIESARPPRAQWLFEWSSVLKLRAQTCQYRENLRRALREGGRDPKSGIGPEAPRAVDFFGLDQDGMEAIILASMEQLDQVMVEPSPRDSLDEILHERFFHRRHDVDENRAAITPHWSLLPALSFGGIAAAQAQIINRESLRLLFQAHDIRRHLRLQRDFQLLGNGVFCSRLSHALFDPDLQSAERRAGVARQGGAMGLRLGGRDTWPPASSELRLVLIGVLSESYTSQSGAKLDDNGALPGELSFAVRELSTTEIEKCMDADSVEALDFLRLLYTTPAALSGIITPSSLANYDDIFRLLLRVLRVLYVVNQQWSWARQGIDNEPSRFARESHHFMTSLASYFLDTAVAIPWEAFERRLDQMHTEVESEHETTVTTGGPEQLREAHDGALERITQALFLAEGQKPVLGLLKSLFSSILGHAKLAKLRALGEGAAWNEAELYADFREKMRAFVKACRRLSEEGGSLEHDCVGQLLVKLDANYFAITLSMARPSTAAARNLSSMEELEKLEQSITLTLQEIDHNFSKAHRIVTTSILPVVEKYGEHSRAVWEASKFWKQFFEASANVSLSGYEELAHEDVDGSSELRHGDSSMAEDSSTMRHDATAEFTPRRADGEPTRTPEADQSTLHSLLDDGDVTGSTPRPPATKTIHAQLSSLESPYEAMRREMKEEEAKPQDEQEDSSVLFAQHTARLPDMSMAPRGSRESPSPEKSVQRHPDPLLHRVLDKNYRLQATPHKPPYRISPLKRAGGGGDDDKTRTHAWEDSPMSSPEMAVPTLRSEVFMSPLKTTTNARQRLAAAARGPRTPGLSVQTPVAAASRDALASAGETRRQRYEIDWESDGEGEDEDIYAGMSPPKTIQFALPPSKLLQTPAREASRRIVGDILLDAGADPASSEYSPTMVKMNEDILNDSF</sequence>
<evidence type="ECO:0000256" key="14">
    <source>
        <dbReference type="ARBA" id="ARBA00023212"/>
    </source>
</evidence>
<dbReference type="Pfam" id="PF03839">
    <property type="entry name" value="Sec62"/>
    <property type="match status" value="1"/>
</dbReference>
<keyword evidence="19" id="KW-0472">Membrane</keyword>
<feature type="domain" description="Gamma tubulin complex component C-terminal" evidence="20">
    <location>
        <begin position="957"/>
        <end position="1288"/>
    </location>
</feature>
<feature type="compositionally biased region" description="Basic and acidic residues" evidence="18">
    <location>
        <begin position="1506"/>
        <end position="1522"/>
    </location>
</feature>
<keyword evidence="11" id="KW-0498">Mitosis</keyword>
<dbReference type="InterPro" id="IPR040457">
    <property type="entry name" value="GCP_C"/>
</dbReference>
<keyword evidence="23" id="KW-1185">Reference proteome</keyword>
<dbReference type="Pfam" id="PF08655">
    <property type="entry name" value="DASH_Ask1"/>
    <property type="match status" value="1"/>
</dbReference>
<proteinExistence type="inferred from homology"/>
<dbReference type="PANTHER" id="PTHR28200">
    <property type="entry name" value="DASH COMPLEX SUBUNIT ASK1"/>
    <property type="match status" value="1"/>
</dbReference>
<feature type="transmembrane region" description="Helical" evidence="19">
    <location>
        <begin position="248"/>
        <end position="281"/>
    </location>
</feature>
<organism evidence="22 23">
    <name type="scientific">Ophiocordyceps camponoti-rufipedis</name>
    <dbReference type="NCBI Taxonomy" id="2004952"/>
    <lineage>
        <taxon>Eukaryota</taxon>
        <taxon>Fungi</taxon>
        <taxon>Dikarya</taxon>
        <taxon>Ascomycota</taxon>
        <taxon>Pezizomycotina</taxon>
        <taxon>Sordariomycetes</taxon>
        <taxon>Hypocreomycetidae</taxon>
        <taxon>Hypocreales</taxon>
        <taxon>Ophiocordycipitaceae</taxon>
        <taxon>Ophiocordyceps</taxon>
    </lineage>
</organism>
<dbReference type="Pfam" id="PF04130">
    <property type="entry name" value="GCP_C_terminal"/>
    <property type="match status" value="1"/>
</dbReference>
<dbReference type="GO" id="GO:0000930">
    <property type="term" value="C:gamma-tubulin complex"/>
    <property type="evidence" value="ECO:0007669"/>
    <property type="project" value="UniProtKB-ARBA"/>
</dbReference>
<feature type="compositionally biased region" description="Basic and acidic residues" evidence="18">
    <location>
        <begin position="465"/>
        <end position="484"/>
    </location>
</feature>
<comment type="subcellular location">
    <subcellularLocation>
        <location evidence="3">Chromosome</location>
        <location evidence="3">Centromere</location>
        <location evidence="3">Kinetochore</location>
    </subcellularLocation>
    <subcellularLocation>
        <location evidence="2">Cytoplasm</location>
        <location evidence="2">Cytoskeleton</location>
        <location evidence="2">Spindle</location>
    </subcellularLocation>
    <subcellularLocation>
        <location evidence="1">Nucleus</location>
    </subcellularLocation>
</comment>
<keyword evidence="17" id="KW-0137">Centromere</keyword>
<feature type="region of interest" description="Disordered" evidence="18">
    <location>
        <begin position="1496"/>
        <end position="1522"/>
    </location>
</feature>
<comment type="similarity">
    <text evidence="5">Belongs to the DASH complex ASK1 family.</text>
</comment>
<comment type="caution">
    <text evidence="22">The sequence shown here is derived from an EMBL/GenBank/DDBJ whole genome shotgun (WGS) entry which is preliminary data.</text>
</comment>
<feature type="compositionally biased region" description="Basic and acidic residues" evidence="18">
    <location>
        <begin position="22"/>
        <end position="31"/>
    </location>
</feature>
<dbReference type="GO" id="GO:0044732">
    <property type="term" value="C:mitotic spindle pole body"/>
    <property type="evidence" value="ECO:0007669"/>
    <property type="project" value="TreeGrafter"/>
</dbReference>
<dbReference type="InterPro" id="IPR042241">
    <property type="entry name" value="GCP_C_sf"/>
</dbReference>
<evidence type="ECO:0000256" key="11">
    <source>
        <dbReference type="ARBA" id="ARBA00022776"/>
    </source>
</evidence>
<dbReference type="GO" id="GO:0051301">
    <property type="term" value="P:cell division"/>
    <property type="evidence" value="ECO:0007669"/>
    <property type="project" value="UniProtKB-KW"/>
</dbReference>
<evidence type="ECO:0000313" key="22">
    <source>
        <dbReference type="EMBL" id="PHH79686.1"/>
    </source>
</evidence>
<evidence type="ECO:0000256" key="17">
    <source>
        <dbReference type="ARBA" id="ARBA00023328"/>
    </source>
</evidence>
<keyword evidence="13" id="KW-0995">Kinetochore</keyword>
<evidence type="ECO:0000313" key="23">
    <source>
        <dbReference type="Proteomes" id="UP000226431"/>
    </source>
</evidence>
<evidence type="ECO:0000256" key="3">
    <source>
        <dbReference type="ARBA" id="ARBA00004629"/>
    </source>
</evidence>
<keyword evidence="7" id="KW-0158">Chromosome</keyword>
<feature type="region of interest" description="Disordered" evidence="18">
    <location>
        <begin position="444"/>
        <end position="484"/>
    </location>
</feature>
<dbReference type="InterPro" id="IPR041470">
    <property type="entry name" value="GCP_N"/>
</dbReference>
<evidence type="ECO:0000256" key="5">
    <source>
        <dbReference type="ARBA" id="ARBA00010731"/>
    </source>
</evidence>
<evidence type="ECO:0000256" key="7">
    <source>
        <dbReference type="ARBA" id="ARBA00022454"/>
    </source>
</evidence>
<keyword evidence="12" id="KW-0159">Chromosome partition</keyword>
<dbReference type="EMBL" id="NJES01000037">
    <property type="protein sequence ID" value="PHH79686.1"/>
    <property type="molecule type" value="Genomic_DNA"/>
</dbReference>
<keyword evidence="15" id="KW-0539">Nucleus</keyword>
<keyword evidence="10" id="KW-0493">Microtubule</keyword>
<evidence type="ECO:0000256" key="12">
    <source>
        <dbReference type="ARBA" id="ARBA00022829"/>
    </source>
</evidence>
<evidence type="ECO:0000256" key="13">
    <source>
        <dbReference type="ARBA" id="ARBA00022838"/>
    </source>
</evidence>
<evidence type="ECO:0000256" key="16">
    <source>
        <dbReference type="ARBA" id="ARBA00023306"/>
    </source>
</evidence>
<dbReference type="GO" id="GO:0043015">
    <property type="term" value="F:gamma-tubulin binding"/>
    <property type="evidence" value="ECO:0007669"/>
    <property type="project" value="InterPro"/>
</dbReference>
<keyword evidence="9" id="KW-0132">Cell division</keyword>
<evidence type="ECO:0000259" key="20">
    <source>
        <dbReference type="Pfam" id="PF04130"/>
    </source>
</evidence>
<evidence type="ECO:0000256" key="1">
    <source>
        <dbReference type="ARBA" id="ARBA00004123"/>
    </source>
</evidence>
<dbReference type="GO" id="GO:0042729">
    <property type="term" value="C:DASH complex"/>
    <property type="evidence" value="ECO:0007669"/>
    <property type="project" value="InterPro"/>
</dbReference>
<keyword evidence="16" id="KW-0131">Cell cycle</keyword>
<evidence type="ECO:0000256" key="10">
    <source>
        <dbReference type="ARBA" id="ARBA00022701"/>
    </source>
</evidence>
<gene>
    <name evidence="22" type="ORF">CDD80_4051</name>
</gene>
<keyword evidence="8" id="KW-0963">Cytoplasm</keyword>
<dbReference type="PANTHER" id="PTHR28200:SF1">
    <property type="entry name" value="DASH COMPLEX SUBUNIT ASK1"/>
    <property type="match status" value="1"/>
</dbReference>
<dbReference type="GO" id="GO:0005789">
    <property type="term" value="C:endoplasmic reticulum membrane"/>
    <property type="evidence" value="ECO:0007669"/>
    <property type="project" value="InterPro"/>
</dbReference>
<reference evidence="22 23" key="1">
    <citation type="submission" date="2017-06" db="EMBL/GenBank/DDBJ databases">
        <title>Ant-infecting Ophiocordyceps genomes reveal a high diversity of potential behavioral manipulation genes and a possible major role for enterotoxins.</title>
        <authorList>
            <person name="De Bekker C."/>
            <person name="Evans H.C."/>
            <person name="Brachmann A."/>
            <person name="Hughes D.P."/>
        </authorList>
    </citation>
    <scope>NUCLEOTIDE SEQUENCE [LARGE SCALE GENOMIC DNA]</scope>
    <source>
        <strain evidence="22 23">Map16</strain>
    </source>
</reference>
<evidence type="ECO:0000256" key="19">
    <source>
        <dbReference type="SAM" id="Phobius"/>
    </source>
</evidence>
<keyword evidence="14" id="KW-0206">Cytoskeleton</keyword>
<keyword evidence="19" id="KW-1133">Transmembrane helix</keyword>
<feature type="compositionally biased region" description="Basic and acidic residues" evidence="18">
    <location>
        <begin position="1557"/>
        <end position="1567"/>
    </location>
</feature>